<keyword evidence="6 9" id="KW-0067">ATP-binding</keyword>
<feature type="domain" description="Nucleotidyl transferase" evidence="10">
    <location>
        <begin position="6"/>
        <end position="274"/>
    </location>
</feature>
<comment type="catalytic activity">
    <reaction evidence="9">
        <text>alpha-D-glucose 1-phosphate + ATP + H(+) = ADP-alpha-D-glucose + diphosphate</text>
        <dbReference type="Rhea" id="RHEA:12120"/>
        <dbReference type="ChEBI" id="CHEBI:15378"/>
        <dbReference type="ChEBI" id="CHEBI:30616"/>
        <dbReference type="ChEBI" id="CHEBI:33019"/>
        <dbReference type="ChEBI" id="CHEBI:57498"/>
        <dbReference type="ChEBI" id="CHEBI:58601"/>
        <dbReference type="EC" id="2.7.7.27"/>
    </reaction>
</comment>
<keyword evidence="5 9" id="KW-0547">Nucleotide-binding</keyword>
<dbReference type="GO" id="GO:0005524">
    <property type="term" value="F:ATP binding"/>
    <property type="evidence" value="ECO:0007669"/>
    <property type="project" value="UniProtKB-KW"/>
</dbReference>
<dbReference type="CDD" id="cd04651">
    <property type="entry name" value="LbH_G1P_AT_C"/>
    <property type="match status" value="1"/>
</dbReference>
<feature type="domain" description="Glucose-1-phosphate adenylyltransferase/Bifunctional protein GlmU-like C-terminal hexapeptide" evidence="11">
    <location>
        <begin position="299"/>
        <end position="401"/>
    </location>
</feature>
<comment type="caution">
    <text evidence="9">Lacks conserved residue(s) required for the propagation of feature annotation.</text>
</comment>
<dbReference type="InterPro" id="IPR023049">
    <property type="entry name" value="GlgC_bac"/>
</dbReference>
<dbReference type="PROSITE" id="PS00810">
    <property type="entry name" value="ADP_GLC_PYROPHOSPH_3"/>
    <property type="match status" value="1"/>
</dbReference>
<reference evidence="12" key="1">
    <citation type="submission" date="2022-10" db="EMBL/GenBank/DDBJ databases">
        <title>The WGS of Solirubrobacter phytolaccae KCTC 29190.</title>
        <authorList>
            <person name="Jiang Z."/>
        </authorList>
    </citation>
    <scope>NUCLEOTIDE SEQUENCE</scope>
    <source>
        <strain evidence="12">KCTC 29190</strain>
    </source>
</reference>
<organism evidence="12 13">
    <name type="scientific">Solirubrobacter phytolaccae</name>
    <dbReference type="NCBI Taxonomy" id="1404360"/>
    <lineage>
        <taxon>Bacteria</taxon>
        <taxon>Bacillati</taxon>
        <taxon>Actinomycetota</taxon>
        <taxon>Thermoleophilia</taxon>
        <taxon>Solirubrobacterales</taxon>
        <taxon>Solirubrobacteraceae</taxon>
        <taxon>Solirubrobacter</taxon>
    </lineage>
</organism>
<dbReference type="Pfam" id="PF00483">
    <property type="entry name" value="NTP_transferase"/>
    <property type="match status" value="1"/>
</dbReference>
<dbReference type="NCBIfam" id="NF002023">
    <property type="entry name" value="PRK00844.1"/>
    <property type="match status" value="1"/>
</dbReference>
<dbReference type="Pfam" id="PF24894">
    <property type="entry name" value="Hexapep_GlmU"/>
    <property type="match status" value="1"/>
</dbReference>
<dbReference type="Proteomes" id="UP001147653">
    <property type="component" value="Unassembled WGS sequence"/>
</dbReference>
<keyword evidence="13" id="KW-1185">Reference proteome</keyword>
<comment type="caution">
    <text evidence="12">The sequence shown here is derived from an EMBL/GenBank/DDBJ whole genome shotgun (WGS) entry which is preliminary data.</text>
</comment>
<evidence type="ECO:0000313" key="12">
    <source>
        <dbReference type="EMBL" id="MDA0182321.1"/>
    </source>
</evidence>
<dbReference type="InterPro" id="IPR011831">
    <property type="entry name" value="ADP-Glc_PPase"/>
</dbReference>
<sequence>MSKVLTMVLAGGEGKRLAPLTADRAKPAVPFGGNYRLIDFALSNLVNANYHQIVVLTQYKSHSLDRHVTTTWRLSPLLGNYVTPVPAQMRLGPRWFVGSADAIYQNYNLIADERPEHIIVFGADHIYRMDPRQMVEQHIASGKGVTVAALRAPIEQADQFGVIETAPNGRDISRFREKPTDAVGLPDSPNEVFASMGNYVFSTEALISTVSADANDETSKHDLGGNIIPALVAQGDAQVYDFSTNEVPGATDRDRGYWRDVGTLDAYYDAHMDLISVHPIFNMYNHDWPIHTWPGITQPAKFVFDEDGRRGQALDSMVCAGVVISGGTVRRSILSPLAHVHSYSLVEDSILMHDVEVDRSAVVRKAILDKNVYVGEGVEIGVDPEKDRERFHVSEGGIVVIPKGMRVTE</sequence>
<keyword evidence="3 9" id="KW-0808">Transferase</keyword>
<keyword evidence="2 9" id="KW-0321">Glycogen metabolism</keyword>
<feature type="site" description="Could play a key role in the communication between the regulatory and the substrate sites" evidence="9">
    <location>
        <position position="95"/>
    </location>
</feature>
<evidence type="ECO:0000259" key="10">
    <source>
        <dbReference type="Pfam" id="PF00483"/>
    </source>
</evidence>
<dbReference type="PANTHER" id="PTHR43523">
    <property type="entry name" value="GLUCOSE-1-PHOSPHATE ADENYLYLTRANSFERASE-RELATED"/>
    <property type="match status" value="1"/>
</dbReference>
<dbReference type="CDD" id="cd02508">
    <property type="entry name" value="ADP_Glucose_PP"/>
    <property type="match status" value="1"/>
</dbReference>
<dbReference type="Gene3D" id="3.90.550.10">
    <property type="entry name" value="Spore Coat Polysaccharide Biosynthesis Protein SpsA, Chain A"/>
    <property type="match status" value="1"/>
</dbReference>
<evidence type="ECO:0000256" key="3">
    <source>
        <dbReference type="ARBA" id="ARBA00022679"/>
    </source>
</evidence>
<name>A0A9X3NDZ9_9ACTN</name>
<evidence type="ECO:0000313" key="13">
    <source>
        <dbReference type="Proteomes" id="UP001147653"/>
    </source>
</evidence>
<dbReference type="SUPFAM" id="SSF51161">
    <property type="entry name" value="Trimeric LpxA-like enzymes"/>
    <property type="match status" value="1"/>
</dbReference>
<gene>
    <name evidence="9 12" type="primary">glgC</name>
    <name evidence="12" type="ORF">OJ997_18585</name>
</gene>
<dbReference type="PANTHER" id="PTHR43523:SF2">
    <property type="entry name" value="GLUCOSE-1-PHOSPHATE ADENYLYLTRANSFERASE"/>
    <property type="match status" value="1"/>
</dbReference>
<evidence type="ECO:0000256" key="5">
    <source>
        <dbReference type="ARBA" id="ARBA00022741"/>
    </source>
</evidence>
<dbReference type="InterPro" id="IPR005835">
    <property type="entry name" value="NTP_transferase_dom"/>
</dbReference>
<dbReference type="HAMAP" id="MF_00624">
    <property type="entry name" value="GlgC"/>
    <property type="match status" value="1"/>
</dbReference>
<dbReference type="PROSITE" id="PS00809">
    <property type="entry name" value="ADP_GLC_PYROPHOSPH_2"/>
    <property type="match status" value="1"/>
</dbReference>
<dbReference type="EMBL" id="JAPDDP010000034">
    <property type="protein sequence ID" value="MDA0182321.1"/>
    <property type="molecule type" value="Genomic_DNA"/>
</dbReference>
<feature type="binding site" evidence="9">
    <location>
        <begin position="177"/>
        <end position="178"/>
    </location>
    <ligand>
        <name>alpha-D-glucose 1-phosphate</name>
        <dbReference type="ChEBI" id="CHEBI:58601"/>
    </ligand>
</feature>
<dbReference type="RefSeq" id="WP_270026686.1">
    <property type="nucleotide sequence ID" value="NZ_JAPDDP010000034.1"/>
</dbReference>
<keyword evidence="8 9" id="KW-0119">Carbohydrate metabolism</keyword>
<comment type="subunit">
    <text evidence="9">Homotetramer.</text>
</comment>
<dbReference type="Gene3D" id="2.160.10.10">
    <property type="entry name" value="Hexapeptide repeat proteins"/>
    <property type="match status" value="1"/>
</dbReference>
<keyword evidence="7 9" id="KW-0320">Glycogen biosynthesis</keyword>
<evidence type="ECO:0000256" key="9">
    <source>
        <dbReference type="HAMAP-Rule" id="MF_00624"/>
    </source>
</evidence>
<accession>A0A9X3NDZ9</accession>
<evidence type="ECO:0000256" key="2">
    <source>
        <dbReference type="ARBA" id="ARBA00022600"/>
    </source>
</evidence>
<feature type="binding site" evidence="9">
    <location>
        <position position="195"/>
    </location>
    <ligand>
        <name>alpha-D-glucose 1-phosphate</name>
        <dbReference type="ChEBI" id="CHEBI:58601"/>
    </ligand>
</feature>
<dbReference type="InterPro" id="IPR056818">
    <property type="entry name" value="GlmU/GlgC-like_hexapep"/>
</dbReference>
<evidence type="ECO:0000256" key="4">
    <source>
        <dbReference type="ARBA" id="ARBA00022695"/>
    </source>
</evidence>
<dbReference type="GO" id="GO:0005978">
    <property type="term" value="P:glycogen biosynthetic process"/>
    <property type="evidence" value="ECO:0007669"/>
    <property type="project" value="UniProtKB-UniRule"/>
</dbReference>
<protein>
    <recommendedName>
        <fullName evidence="9">Glucose-1-phosphate adenylyltransferase</fullName>
        <ecNumber evidence="9">2.7.7.27</ecNumber>
    </recommendedName>
    <alternativeName>
        <fullName evidence="9">ADP-glucose pyrophosphorylase</fullName>
        <shortName evidence="9">ADPGlc PPase</shortName>
    </alternativeName>
    <alternativeName>
        <fullName evidence="9">ADP-glucose synthase</fullName>
    </alternativeName>
</protein>
<comment type="pathway">
    <text evidence="9">Glycan biosynthesis; glycogen biosynthesis.</text>
</comment>
<comment type="function">
    <text evidence="9">Involved in the biosynthesis of ADP-glucose, a building block required for the elongation reactions to produce glycogen. Catalyzes the reaction between ATP and alpha-D-glucose 1-phosphate (G1P) to produce pyrophosphate and ADP-Glc.</text>
</comment>
<dbReference type="InterPro" id="IPR029044">
    <property type="entry name" value="Nucleotide-diphossugar_trans"/>
</dbReference>
<dbReference type="PROSITE" id="PS00808">
    <property type="entry name" value="ADP_GLC_PYROPHOSPH_1"/>
    <property type="match status" value="1"/>
</dbReference>
<evidence type="ECO:0000256" key="1">
    <source>
        <dbReference type="ARBA" id="ARBA00010443"/>
    </source>
</evidence>
<dbReference type="NCBIfam" id="TIGR02091">
    <property type="entry name" value="glgC"/>
    <property type="match status" value="1"/>
</dbReference>
<dbReference type="InterPro" id="IPR011004">
    <property type="entry name" value="Trimer_LpxA-like_sf"/>
</dbReference>
<dbReference type="GO" id="GO:0008878">
    <property type="term" value="F:glucose-1-phosphate adenylyltransferase activity"/>
    <property type="evidence" value="ECO:0007669"/>
    <property type="project" value="UniProtKB-UniRule"/>
</dbReference>
<dbReference type="AlphaFoldDB" id="A0A9X3NDZ9"/>
<comment type="similarity">
    <text evidence="1 9">Belongs to the bacterial/plant glucose-1-phosphate adenylyltransferase family.</text>
</comment>
<evidence type="ECO:0000256" key="8">
    <source>
        <dbReference type="ARBA" id="ARBA00023277"/>
    </source>
</evidence>
<dbReference type="NCBIfam" id="NF001947">
    <property type="entry name" value="PRK00725.1"/>
    <property type="match status" value="1"/>
</dbReference>
<dbReference type="InterPro" id="IPR005836">
    <property type="entry name" value="ADP_Glu_pyroP_CS"/>
</dbReference>
<dbReference type="SUPFAM" id="SSF53448">
    <property type="entry name" value="Nucleotide-diphospho-sugar transferases"/>
    <property type="match status" value="1"/>
</dbReference>
<keyword evidence="4 9" id="KW-0548">Nucleotidyltransferase</keyword>
<evidence type="ECO:0000259" key="11">
    <source>
        <dbReference type="Pfam" id="PF24894"/>
    </source>
</evidence>
<evidence type="ECO:0000256" key="7">
    <source>
        <dbReference type="ARBA" id="ARBA00023056"/>
    </source>
</evidence>
<feature type="site" description="Could play a key role in the communication between the regulatory and the substrate sites" evidence="9">
    <location>
        <position position="58"/>
    </location>
</feature>
<evidence type="ECO:0000256" key="6">
    <source>
        <dbReference type="ARBA" id="ARBA00022840"/>
    </source>
</evidence>
<feature type="binding site" evidence="9">
    <location>
        <position position="161"/>
    </location>
    <ligand>
        <name>alpha-D-glucose 1-phosphate</name>
        <dbReference type="ChEBI" id="CHEBI:58601"/>
    </ligand>
</feature>
<proteinExistence type="inferred from homology"/>
<dbReference type="EC" id="2.7.7.27" evidence="9"/>